<dbReference type="EMBL" id="KQ971361">
    <property type="protein sequence ID" value="KYB25823.1"/>
    <property type="molecule type" value="Genomic_DNA"/>
</dbReference>
<dbReference type="AlphaFoldDB" id="A0A139WD09"/>
<proteinExistence type="predicted"/>
<keyword evidence="2" id="KW-1133">Transmembrane helix</keyword>
<keyword evidence="2" id="KW-0812">Transmembrane</keyword>
<dbReference type="InParanoid" id="A0A139WD09"/>
<name>A0A139WD09_TRICA</name>
<feature type="transmembrane region" description="Helical" evidence="2">
    <location>
        <begin position="144"/>
        <end position="163"/>
    </location>
</feature>
<evidence type="ECO:0000256" key="1">
    <source>
        <dbReference type="SAM" id="MobiDB-lite"/>
    </source>
</evidence>
<evidence type="ECO:0000313" key="3">
    <source>
        <dbReference type="EMBL" id="KYB25823.1"/>
    </source>
</evidence>
<keyword evidence="4" id="KW-1185">Reference proteome</keyword>
<feature type="compositionally biased region" description="Polar residues" evidence="1">
    <location>
        <begin position="80"/>
        <end position="96"/>
    </location>
</feature>
<reference evidence="3 4" key="2">
    <citation type="journal article" date="2010" name="Nucleic Acids Res.">
        <title>BeetleBase in 2010: revisions to provide comprehensive genomic information for Tribolium castaneum.</title>
        <authorList>
            <person name="Kim H.S."/>
            <person name="Murphy T."/>
            <person name="Xia J."/>
            <person name="Caragea D."/>
            <person name="Park Y."/>
            <person name="Beeman R.W."/>
            <person name="Lorenzen M.D."/>
            <person name="Butcher S."/>
            <person name="Manak J.R."/>
            <person name="Brown S.J."/>
        </authorList>
    </citation>
    <scope>GENOME REANNOTATION</scope>
    <source>
        <strain evidence="3 4">Georgia GA2</strain>
    </source>
</reference>
<gene>
    <name evidence="3" type="primary">AUGUSTUS-3.0.2_34057</name>
    <name evidence="3" type="ORF">TcasGA2_TC034057</name>
</gene>
<protein>
    <submittedName>
        <fullName evidence="3">Uncharacterized protein</fullName>
    </submittedName>
</protein>
<dbReference type="Proteomes" id="UP000007266">
    <property type="component" value="Linkage group 8"/>
</dbReference>
<accession>A0A139WD09</accession>
<evidence type="ECO:0000313" key="4">
    <source>
        <dbReference type="Proteomes" id="UP000007266"/>
    </source>
</evidence>
<evidence type="ECO:0000256" key="2">
    <source>
        <dbReference type="SAM" id="Phobius"/>
    </source>
</evidence>
<reference evidence="3 4" key="1">
    <citation type="journal article" date="2008" name="Nature">
        <title>The genome of the model beetle and pest Tribolium castaneum.</title>
        <authorList>
            <consortium name="Tribolium Genome Sequencing Consortium"/>
            <person name="Richards S."/>
            <person name="Gibbs R.A."/>
            <person name="Weinstock G.M."/>
            <person name="Brown S.J."/>
            <person name="Denell R."/>
            <person name="Beeman R.W."/>
            <person name="Gibbs R."/>
            <person name="Beeman R.W."/>
            <person name="Brown S.J."/>
            <person name="Bucher G."/>
            <person name="Friedrich M."/>
            <person name="Grimmelikhuijzen C.J."/>
            <person name="Klingler M."/>
            <person name="Lorenzen M."/>
            <person name="Richards S."/>
            <person name="Roth S."/>
            <person name="Schroder R."/>
            <person name="Tautz D."/>
            <person name="Zdobnov E.M."/>
            <person name="Muzny D."/>
            <person name="Gibbs R.A."/>
            <person name="Weinstock G.M."/>
            <person name="Attaway T."/>
            <person name="Bell S."/>
            <person name="Buhay C.J."/>
            <person name="Chandrabose M.N."/>
            <person name="Chavez D."/>
            <person name="Clerk-Blankenburg K.P."/>
            <person name="Cree A."/>
            <person name="Dao M."/>
            <person name="Davis C."/>
            <person name="Chacko J."/>
            <person name="Dinh H."/>
            <person name="Dugan-Rocha S."/>
            <person name="Fowler G."/>
            <person name="Garner T.T."/>
            <person name="Garnes J."/>
            <person name="Gnirke A."/>
            <person name="Hawes A."/>
            <person name="Hernandez J."/>
            <person name="Hines S."/>
            <person name="Holder M."/>
            <person name="Hume J."/>
            <person name="Jhangiani S.N."/>
            <person name="Joshi V."/>
            <person name="Khan Z.M."/>
            <person name="Jackson L."/>
            <person name="Kovar C."/>
            <person name="Kowis A."/>
            <person name="Lee S."/>
            <person name="Lewis L.R."/>
            <person name="Margolis J."/>
            <person name="Morgan M."/>
            <person name="Nazareth L.V."/>
            <person name="Nguyen N."/>
            <person name="Okwuonu G."/>
            <person name="Parker D."/>
            <person name="Richards S."/>
            <person name="Ruiz S.J."/>
            <person name="Santibanez J."/>
            <person name="Savard J."/>
            <person name="Scherer S.E."/>
            <person name="Schneider B."/>
            <person name="Sodergren E."/>
            <person name="Tautz D."/>
            <person name="Vattahil S."/>
            <person name="Villasana D."/>
            <person name="White C.S."/>
            <person name="Wright R."/>
            <person name="Park Y."/>
            <person name="Beeman R.W."/>
            <person name="Lord J."/>
            <person name="Oppert B."/>
            <person name="Lorenzen M."/>
            <person name="Brown S."/>
            <person name="Wang L."/>
            <person name="Savard J."/>
            <person name="Tautz D."/>
            <person name="Richards S."/>
            <person name="Weinstock G."/>
            <person name="Gibbs R.A."/>
            <person name="Liu Y."/>
            <person name="Worley K."/>
            <person name="Weinstock G."/>
            <person name="Elsik C.G."/>
            <person name="Reese J.T."/>
            <person name="Elhaik E."/>
            <person name="Landan G."/>
            <person name="Graur D."/>
            <person name="Arensburger P."/>
            <person name="Atkinson P."/>
            <person name="Beeman R.W."/>
            <person name="Beidler J."/>
            <person name="Brown S.J."/>
            <person name="Demuth J.P."/>
            <person name="Drury D.W."/>
            <person name="Du Y.Z."/>
            <person name="Fujiwara H."/>
            <person name="Lorenzen M."/>
            <person name="Maselli V."/>
            <person name="Osanai M."/>
            <person name="Park Y."/>
            <person name="Robertson H.M."/>
            <person name="Tu Z."/>
            <person name="Wang J.J."/>
            <person name="Wang S."/>
            <person name="Richards S."/>
            <person name="Song H."/>
            <person name="Zhang L."/>
            <person name="Sodergren E."/>
            <person name="Werner D."/>
            <person name="Stanke M."/>
            <person name="Morgenstern B."/>
            <person name="Solovyev V."/>
            <person name="Kosarev P."/>
            <person name="Brown G."/>
            <person name="Chen H.C."/>
            <person name="Ermolaeva O."/>
            <person name="Hlavina W."/>
            <person name="Kapustin Y."/>
            <person name="Kiryutin B."/>
            <person name="Kitts P."/>
            <person name="Maglott D."/>
            <person name="Pruitt K."/>
            <person name="Sapojnikov V."/>
            <person name="Souvorov A."/>
            <person name="Mackey A.J."/>
            <person name="Waterhouse R.M."/>
            <person name="Wyder S."/>
            <person name="Zdobnov E.M."/>
            <person name="Zdobnov E.M."/>
            <person name="Wyder S."/>
            <person name="Kriventseva E.V."/>
            <person name="Kadowaki T."/>
            <person name="Bork P."/>
            <person name="Aranda M."/>
            <person name="Bao R."/>
            <person name="Beermann A."/>
            <person name="Berns N."/>
            <person name="Bolognesi R."/>
            <person name="Bonneton F."/>
            <person name="Bopp D."/>
            <person name="Brown S.J."/>
            <person name="Bucher G."/>
            <person name="Butts T."/>
            <person name="Chaumot A."/>
            <person name="Denell R.E."/>
            <person name="Ferrier D.E."/>
            <person name="Friedrich M."/>
            <person name="Gordon C.M."/>
            <person name="Jindra M."/>
            <person name="Klingler M."/>
            <person name="Lan Q."/>
            <person name="Lattorff H.M."/>
            <person name="Laudet V."/>
            <person name="von Levetsow C."/>
            <person name="Liu Z."/>
            <person name="Lutz R."/>
            <person name="Lynch J.A."/>
            <person name="da Fonseca R.N."/>
            <person name="Posnien N."/>
            <person name="Reuter R."/>
            <person name="Roth S."/>
            <person name="Savard J."/>
            <person name="Schinko J.B."/>
            <person name="Schmitt C."/>
            <person name="Schoppmeier M."/>
            <person name="Schroder R."/>
            <person name="Shippy T.D."/>
            <person name="Simonnet F."/>
            <person name="Marques-Souza H."/>
            <person name="Tautz D."/>
            <person name="Tomoyasu Y."/>
            <person name="Trauner J."/>
            <person name="Van der Zee M."/>
            <person name="Vervoort M."/>
            <person name="Wittkopp N."/>
            <person name="Wimmer E.A."/>
            <person name="Yang X."/>
            <person name="Jones A.K."/>
            <person name="Sattelle D.B."/>
            <person name="Ebert P.R."/>
            <person name="Nelson D."/>
            <person name="Scott J.G."/>
            <person name="Beeman R.W."/>
            <person name="Muthukrishnan S."/>
            <person name="Kramer K.J."/>
            <person name="Arakane Y."/>
            <person name="Beeman R.W."/>
            <person name="Zhu Q."/>
            <person name="Hogenkamp D."/>
            <person name="Dixit R."/>
            <person name="Oppert B."/>
            <person name="Jiang H."/>
            <person name="Zou Z."/>
            <person name="Marshall J."/>
            <person name="Elpidina E."/>
            <person name="Vinokurov K."/>
            <person name="Oppert C."/>
            <person name="Zou Z."/>
            <person name="Evans J."/>
            <person name="Lu Z."/>
            <person name="Zhao P."/>
            <person name="Sumathipala N."/>
            <person name="Altincicek B."/>
            <person name="Vilcinskas A."/>
            <person name="Williams M."/>
            <person name="Hultmark D."/>
            <person name="Hetru C."/>
            <person name="Jiang H."/>
            <person name="Grimmelikhuijzen C.J."/>
            <person name="Hauser F."/>
            <person name="Cazzamali G."/>
            <person name="Williamson M."/>
            <person name="Park Y."/>
            <person name="Li B."/>
            <person name="Tanaka Y."/>
            <person name="Predel R."/>
            <person name="Neupert S."/>
            <person name="Schachtner J."/>
            <person name="Verleyen P."/>
            <person name="Raible F."/>
            <person name="Bork P."/>
            <person name="Friedrich M."/>
            <person name="Walden K.K."/>
            <person name="Robertson H.M."/>
            <person name="Angeli S."/>
            <person name="Foret S."/>
            <person name="Bucher G."/>
            <person name="Schuetz S."/>
            <person name="Maleszka R."/>
            <person name="Wimmer E.A."/>
            <person name="Beeman R.W."/>
            <person name="Lorenzen M."/>
            <person name="Tomoyasu Y."/>
            <person name="Miller S.C."/>
            <person name="Grossmann D."/>
            <person name="Bucher G."/>
        </authorList>
    </citation>
    <scope>NUCLEOTIDE SEQUENCE [LARGE SCALE GENOMIC DNA]</scope>
    <source>
        <strain evidence="3 4">Georgia GA2</strain>
    </source>
</reference>
<feature type="region of interest" description="Disordered" evidence="1">
    <location>
        <begin position="80"/>
        <end position="102"/>
    </location>
</feature>
<keyword evidence="2" id="KW-0472">Membrane</keyword>
<sequence>MHSCMVSWWMLRDDARETHAWSRCRAAKPLFDSIADSARLVASSLVQIIDRVVLIKEETVVGMPIASLITLMATGLPSPQGSAHVQPQAGSQSTPSPGGAGVGGIRRTLSGWREWRRADPTLINSLWRSKMGNGIRKQLGNAEVYIMLALLIGLVTVVIGCWLSDNCWSPDPEGHVVTVA</sequence>
<organism evidence="3 4">
    <name type="scientific">Tribolium castaneum</name>
    <name type="common">Red flour beetle</name>
    <dbReference type="NCBI Taxonomy" id="7070"/>
    <lineage>
        <taxon>Eukaryota</taxon>
        <taxon>Metazoa</taxon>
        <taxon>Ecdysozoa</taxon>
        <taxon>Arthropoda</taxon>
        <taxon>Hexapoda</taxon>
        <taxon>Insecta</taxon>
        <taxon>Pterygota</taxon>
        <taxon>Neoptera</taxon>
        <taxon>Endopterygota</taxon>
        <taxon>Coleoptera</taxon>
        <taxon>Polyphaga</taxon>
        <taxon>Cucujiformia</taxon>
        <taxon>Tenebrionidae</taxon>
        <taxon>Tenebrionidae incertae sedis</taxon>
        <taxon>Tribolium</taxon>
    </lineage>
</organism>